<comment type="caution">
    <text evidence="17">The sequence shown here is derived from an EMBL/GenBank/DDBJ whole genome shotgun (WGS) entry which is preliminary data.</text>
</comment>
<dbReference type="PROSITE" id="PS51104">
    <property type="entry name" value="PTS_EIIC_TYPE_2"/>
    <property type="match status" value="1"/>
</dbReference>
<keyword evidence="5" id="KW-1003">Cell membrane</keyword>
<feature type="transmembrane region" description="Helical" evidence="14">
    <location>
        <begin position="438"/>
        <end position="464"/>
    </location>
</feature>
<organism evidence="17 18">
    <name type="scientific">Methylobacterium soli</name>
    <dbReference type="NCBI Taxonomy" id="553447"/>
    <lineage>
        <taxon>Bacteria</taxon>
        <taxon>Pseudomonadati</taxon>
        <taxon>Pseudomonadota</taxon>
        <taxon>Alphaproteobacteria</taxon>
        <taxon>Hyphomicrobiales</taxon>
        <taxon>Methylobacteriaceae</taxon>
        <taxon>Methylobacterium</taxon>
    </lineage>
</organism>
<reference evidence="17 18" key="1">
    <citation type="submission" date="2019-09" db="EMBL/GenBank/DDBJ databases">
        <title>YIM 48816 draft genome.</title>
        <authorList>
            <person name="Jiang L."/>
        </authorList>
    </citation>
    <scope>NUCLEOTIDE SEQUENCE [LARGE SCALE GENOMIC DNA]</scope>
    <source>
        <strain evidence="17 18">YIM 48816</strain>
    </source>
</reference>
<evidence type="ECO:0000256" key="8">
    <source>
        <dbReference type="ARBA" id="ARBA00022679"/>
    </source>
</evidence>
<feature type="transmembrane region" description="Helical" evidence="14">
    <location>
        <begin position="511"/>
        <end position="531"/>
    </location>
</feature>
<dbReference type="EC" id="2.7.1.202" evidence="3"/>
<dbReference type="GO" id="GO:0005351">
    <property type="term" value="F:carbohydrate:proton symporter activity"/>
    <property type="evidence" value="ECO:0007669"/>
    <property type="project" value="InterPro"/>
</dbReference>
<keyword evidence="6" id="KW-0597">Phosphoprotein</keyword>
<feature type="transmembrane region" description="Helical" evidence="14">
    <location>
        <begin position="376"/>
        <end position="401"/>
    </location>
</feature>
<evidence type="ECO:0000256" key="13">
    <source>
        <dbReference type="ARBA" id="ARBA00023136"/>
    </source>
</evidence>
<dbReference type="Pfam" id="PF02302">
    <property type="entry name" value="PTS_IIB"/>
    <property type="match status" value="1"/>
</dbReference>
<evidence type="ECO:0000259" key="16">
    <source>
        <dbReference type="PROSITE" id="PS51104"/>
    </source>
</evidence>
<evidence type="ECO:0000256" key="5">
    <source>
        <dbReference type="ARBA" id="ARBA00022475"/>
    </source>
</evidence>
<dbReference type="GO" id="GO:0005886">
    <property type="term" value="C:plasma membrane"/>
    <property type="evidence" value="ECO:0007669"/>
    <property type="project" value="UniProtKB-SubCell"/>
</dbReference>
<dbReference type="AlphaFoldDB" id="A0A6L3SXF0"/>
<evidence type="ECO:0000256" key="11">
    <source>
        <dbReference type="ARBA" id="ARBA00022777"/>
    </source>
</evidence>
<feature type="transmembrane region" description="Helical" evidence="14">
    <location>
        <begin position="551"/>
        <end position="573"/>
    </location>
</feature>
<dbReference type="InterPro" id="IPR013014">
    <property type="entry name" value="PTS_EIIC_2"/>
</dbReference>
<dbReference type="EMBL" id="VZZK01000026">
    <property type="protein sequence ID" value="KAB1076846.1"/>
    <property type="molecule type" value="Genomic_DNA"/>
</dbReference>
<keyword evidence="7" id="KW-0762">Sugar transport</keyword>
<keyword evidence="9" id="KW-0598">Phosphotransferase system</keyword>
<feature type="transmembrane region" description="Helical" evidence="14">
    <location>
        <begin position="336"/>
        <end position="355"/>
    </location>
</feature>
<comment type="catalytic activity">
    <reaction evidence="1">
        <text>D-fructose(out) + N(pros)-phospho-L-histidyl-[protein] = D-fructose 1-phosphate(in) + L-histidyl-[protein]</text>
        <dbReference type="Rhea" id="RHEA:49252"/>
        <dbReference type="Rhea" id="RHEA-COMP:9745"/>
        <dbReference type="Rhea" id="RHEA-COMP:9746"/>
        <dbReference type="ChEBI" id="CHEBI:29979"/>
        <dbReference type="ChEBI" id="CHEBI:37721"/>
        <dbReference type="ChEBI" id="CHEBI:58674"/>
        <dbReference type="ChEBI" id="CHEBI:64837"/>
        <dbReference type="EC" id="2.7.1.202"/>
    </reaction>
</comment>
<evidence type="ECO:0000313" key="18">
    <source>
        <dbReference type="Proteomes" id="UP000474159"/>
    </source>
</evidence>
<accession>A0A6L3SXF0</accession>
<dbReference type="InterPro" id="IPR036095">
    <property type="entry name" value="PTS_EIIB-like_sf"/>
</dbReference>
<dbReference type="RefSeq" id="WP_151002408.1">
    <property type="nucleotide sequence ID" value="NZ_BPQY01000257.1"/>
</dbReference>
<feature type="transmembrane region" description="Helical" evidence="14">
    <location>
        <begin position="407"/>
        <end position="426"/>
    </location>
</feature>
<dbReference type="Proteomes" id="UP000474159">
    <property type="component" value="Unassembled WGS sequence"/>
</dbReference>
<evidence type="ECO:0000256" key="12">
    <source>
        <dbReference type="ARBA" id="ARBA00022989"/>
    </source>
</evidence>
<evidence type="ECO:0000256" key="14">
    <source>
        <dbReference type="SAM" id="Phobius"/>
    </source>
</evidence>
<evidence type="ECO:0000256" key="1">
    <source>
        <dbReference type="ARBA" id="ARBA00001401"/>
    </source>
</evidence>
<dbReference type="InterPro" id="IPR013011">
    <property type="entry name" value="PTS_EIIB_2"/>
</dbReference>
<keyword evidence="11" id="KW-0418">Kinase</keyword>
<evidence type="ECO:0000313" key="17">
    <source>
        <dbReference type="EMBL" id="KAB1076846.1"/>
    </source>
</evidence>
<dbReference type="OrthoDB" id="9782569at2"/>
<feature type="transmembrane region" description="Helical" evidence="14">
    <location>
        <begin position="484"/>
        <end position="504"/>
    </location>
</feature>
<dbReference type="InterPro" id="IPR003352">
    <property type="entry name" value="PTS_EIIC"/>
</dbReference>
<dbReference type="InterPro" id="IPR003353">
    <property type="entry name" value="PTS_IIB_fruc"/>
</dbReference>
<keyword evidence="8" id="KW-0808">Transferase</keyword>
<evidence type="ECO:0000256" key="10">
    <source>
        <dbReference type="ARBA" id="ARBA00022692"/>
    </source>
</evidence>
<dbReference type="NCBIfam" id="TIGR01427">
    <property type="entry name" value="PTS_IIC_fructo"/>
    <property type="match status" value="1"/>
</dbReference>
<dbReference type="CDD" id="cd05569">
    <property type="entry name" value="PTS_IIB_fructose"/>
    <property type="match status" value="2"/>
</dbReference>
<comment type="subcellular location">
    <subcellularLocation>
        <location evidence="2">Cell inner membrane</location>
        <topology evidence="2">Multi-pass membrane protein</topology>
    </subcellularLocation>
</comment>
<keyword evidence="13 14" id="KW-0472">Membrane</keyword>
<feature type="domain" description="PTS EIIB type-2" evidence="15">
    <location>
        <begin position="122"/>
        <end position="217"/>
    </location>
</feature>
<proteinExistence type="predicted"/>
<dbReference type="PROSITE" id="PS51099">
    <property type="entry name" value="PTS_EIIB_TYPE_2"/>
    <property type="match status" value="1"/>
</dbReference>
<dbReference type="Pfam" id="PF02378">
    <property type="entry name" value="PTS_EIIC"/>
    <property type="match status" value="1"/>
</dbReference>
<keyword evidence="10 14" id="KW-0812">Transmembrane</keyword>
<dbReference type="InterPro" id="IPR003501">
    <property type="entry name" value="PTS_EIIB_2/3"/>
</dbReference>
<dbReference type="SUPFAM" id="SSF52794">
    <property type="entry name" value="PTS system IIB component-like"/>
    <property type="match status" value="2"/>
</dbReference>
<evidence type="ECO:0000256" key="2">
    <source>
        <dbReference type="ARBA" id="ARBA00004429"/>
    </source>
</evidence>
<keyword evidence="18" id="KW-1185">Reference proteome</keyword>
<evidence type="ECO:0000256" key="6">
    <source>
        <dbReference type="ARBA" id="ARBA00022553"/>
    </source>
</evidence>
<name>A0A6L3SXF0_9HYPH</name>
<protein>
    <recommendedName>
        <fullName evidence="3">protein-N(pi)-phosphohistidine--D-fructose phosphotransferase</fullName>
        <ecNumber evidence="3">2.7.1.202</ecNumber>
    </recommendedName>
</protein>
<sequence length="578" mass="57707">MAQLLAVVGGADLSTHAVLAVEALRKAARRRDQPIALELRGPGTSGNPLPESAIRDAEAVLLVGSGDLGEGRFGALRRAKVAIEDVLTDVNAVIDRALGGAAPIQDPAAAAGVTGATRAIRIVAITSCPTGIAHTFMAAEGIQGAAKALGHAVRVETQGSVGARDALTQAEIAEADLVLIAADTGVDRRRFAGKRVYAATTKAAIRDGRGLIATALLEASLQAAAEAEPRASGPTRPAAERKAGAYKHLMTGVSFMLPFVVAGGLLIALAFAFGGIDAMAPGHAGTLGYALGEIGAKGAFALIVPALAGYIAYSIADRPGIAPGMIGGMLAANLQAGFLGGIAAGFIAGYTVAFLNRHIRLHKNLEGLKPVLILPLLATLVTGLLMVYVVGVPVAAILAALTGWLKGMQGASALVLGLVLGGMMAVDMGGPINKAAYASAAALIASGVTAPMAAVMIGGMTPPLGLALATRLFANRFTEAEREAGGAAAVLGAAFITEGAIPFAAADPLRVIPSLVAGSAIAGAIALSLGVELKVPHGGLFVLPIPNAVTNVTGALIALVAGTVVTALLVGLLKKRAA</sequence>
<evidence type="ECO:0000256" key="9">
    <source>
        <dbReference type="ARBA" id="ARBA00022683"/>
    </source>
</evidence>
<dbReference type="GO" id="GO:0090563">
    <property type="term" value="F:protein-phosphocysteine-sugar phosphotransferase activity"/>
    <property type="evidence" value="ECO:0007669"/>
    <property type="project" value="TreeGrafter"/>
</dbReference>
<evidence type="ECO:0000256" key="4">
    <source>
        <dbReference type="ARBA" id="ARBA00022448"/>
    </source>
</evidence>
<keyword evidence="4" id="KW-0813">Transport</keyword>
<dbReference type="Gene3D" id="3.40.50.2300">
    <property type="match status" value="2"/>
</dbReference>
<evidence type="ECO:0000256" key="7">
    <source>
        <dbReference type="ARBA" id="ARBA00022597"/>
    </source>
</evidence>
<dbReference type="PANTHER" id="PTHR30505">
    <property type="entry name" value="FRUCTOSE-LIKE PERMEASE"/>
    <property type="match status" value="1"/>
</dbReference>
<feature type="transmembrane region" description="Helical" evidence="14">
    <location>
        <begin position="255"/>
        <end position="273"/>
    </location>
</feature>
<evidence type="ECO:0000259" key="15">
    <source>
        <dbReference type="PROSITE" id="PS51099"/>
    </source>
</evidence>
<dbReference type="GO" id="GO:0016301">
    <property type="term" value="F:kinase activity"/>
    <property type="evidence" value="ECO:0007669"/>
    <property type="project" value="UniProtKB-KW"/>
</dbReference>
<dbReference type="InterPro" id="IPR050864">
    <property type="entry name" value="Bacterial_PTS_Sugar_Transport"/>
</dbReference>
<dbReference type="InterPro" id="IPR006327">
    <property type="entry name" value="PTS_IIC_fruc"/>
</dbReference>
<keyword evidence="12 14" id="KW-1133">Transmembrane helix</keyword>
<dbReference type="NCBIfam" id="TIGR00829">
    <property type="entry name" value="FRU"/>
    <property type="match status" value="1"/>
</dbReference>
<feature type="domain" description="PTS EIIC type-2" evidence="16">
    <location>
        <begin position="245"/>
        <end position="578"/>
    </location>
</feature>
<feature type="transmembrane region" description="Helical" evidence="14">
    <location>
        <begin position="294"/>
        <end position="316"/>
    </location>
</feature>
<dbReference type="GO" id="GO:0009401">
    <property type="term" value="P:phosphoenolpyruvate-dependent sugar phosphotransferase system"/>
    <property type="evidence" value="ECO:0007669"/>
    <property type="project" value="UniProtKB-KW"/>
</dbReference>
<gene>
    <name evidence="17" type="ORF">F6X53_21515</name>
</gene>
<dbReference type="PANTHER" id="PTHR30505:SF0">
    <property type="entry name" value="FRUCTOSE-LIKE PTS SYSTEM EIIBC COMPONENT-RELATED"/>
    <property type="match status" value="1"/>
</dbReference>
<evidence type="ECO:0000256" key="3">
    <source>
        <dbReference type="ARBA" id="ARBA00012799"/>
    </source>
</evidence>
<dbReference type="GO" id="GO:0022877">
    <property type="term" value="F:protein-N(PI)-phosphohistidine-fructose phosphotransferase system transporter activity"/>
    <property type="evidence" value="ECO:0007669"/>
    <property type="project" value="InterPro"/>
</dbReference>